<evidence type="ECO:0000313" key="10">
    <source>
        <dbReference type="Proteomes" id="UP001212997"/>
    </source>
</evidence>
<feature type="domain" description="Protein kinase" evidence="8">
    <location>
        <begin position="149"/>
        <end position="515"/>
    </location>
</feature>
<sequence>MTLPAKPDVLLNMRKKKADFTTFVAMVCTISLCTAYPNNAAIHEATAAKGPHAEDFFIAEFINDMVSQGASPQNLNTHIPVNRSHEQPQTPMPLTQSMEPETNASASDDQCASIGQPISPQVQGTHQVSFSHTVDPAPSAPAPLSLFDFAVIRELGAGAFGAVYLTRHRPTDTWSALKVIKKHPDDDHIPERGLGTQALEEKFARGHGGKTWGITKLVLDEFVALQRVKGKASMLQILGAFYDKRNWCIATKFHSLGDLERALRANRRFPSELVKFFAADVEHYSYPVDVWSVGVVIYRMLVGGSPWDPHLHKYDDKMGEIVMNEPVIINKHVRVAIKLDAKAESFVFSVSLIILTYPSLPLKGYFTDARQESTHKADTSPTEGASMVQEIRTHTEFSLLHDAISSEVAFLFCPRRIPSPPFPHFTFASPALTSGLSLTPSALISPSLSPSPHLLSPTPEPGWMPSTMSTLIGSSPNTLIAIPSPSKPPPSSRAGSVTKLKVWVRGVFRGRKSPS</sequence>
<feature type="compositionally biased region" description="Polar residues" evidence="7">
    <location>
        <begin position="87"/>
        <end position="110"/>
    </location>
</feature>
<evidence type="ECO:0000256" key="1">
    <source>
        <dbReference type="ARBA" id="ARBA00022527"/>
    </source>
</evidence>
<feature type="region of interest" description="Disordered" evidence="7">
    <location>
        <begin position="77"/>
        <end position="123"/>
    </location>
</feature>
<dbReference type="EMBL" id="JANAWD010000086">
    <property type="protein sequence ID" value="KAJ3487624.1"/>
    <property type="molecule type" value="Genomic_DNA"/>
</dbReference>
<evidence type="ECO:0000313" key="9">
    <source>
        <dbReference type="EMBL" id="KAJ3487624.1"/>
    </source>
</evidence>
<keyword evidence="5 6" id="KW-0067">ATP-binding</keyword>
<dbReference type="InterPro" id="IPR017441">
    <property type="entry name" value="Protein_kinase_ATP_BS"/>
</dbReference>
<evidence type="ECO:0000256" key="7">
    <source>
        <dbReference type="SAM" id="MobiDB-lite"/>
    </source>
</evidence>
<evidence type="ECO:0000256" key="3">
    <source>
        <dbReference type="ARBA" id="ARBA00022741"/>
    </source>
</evidence>
<dbReference type="PROSITE" id="PS50011">
    <property type="entry name" value="PROTEIN_KINASE_DOM"/>
    <property type="match status" value="1"/>
</dbReference>
<proteinExistence type="predicted"/>
<evidence type="ECO:0000256" key="4">
    <source>
        <dbReference type="ARBA" id="ARBA00022777"/>
    </source>
</evidence>
<keyword evidence="2" id="KW-0808">Transferase</keyword>
<dbReference type="Gene3D" id="1.10.510.10">
    <property type="entry name" value="Transferase(Phosphotransferase) domain 1"/>
    <property type="match status" value="2"/>
</dbReference>
<dbReference type="InterPro" id="IPR011009">
    <property type="entry name" value="Kinase-like_dom_sf"/>
</dbReference>
<dbReference type="SUPFAM" id="SSF56112">
    <property type="entry name" value="Protein kinase-like (PK-like)"/>
    <property type="match status" value="1"/>
</dbReference>
<keyword evidence="10" id="KW-1185">Reference proteome</keyword>
<name>A0AAD5V892_9APHY</name>
<keyword evidence="4" id="KW-0418">Kinase</keyword>
<organism evidence="9 10">
    <name type="scientific">Meripilus lineatus</name>
    <dbReference type="NCBI Taxonomy" id="2056292"/>
    <lineage>
        <taxon>Eukaryota</taxon>
        <taxon>Fungi</taxon>
        <taxon>Dikarya</taxon>
        <taxon>Basidiomycota</taxon>
        <taxon>Agaricomycotina</taxon>
        <taxon>Agaricomycetes</taxon>
        <taxon>Polyporales</taxon>
        <taxon>Meripilaceae</taxon>
        <taxon>Meripilus</taxon>
    </lineage>
</organism>
<evidence type="ECO:0000256" key="5">
    <source>
        <dbReference type="ARBA" id="ARBA00022840"/>
    </source>
</evidence>
<dbReference type="PROSITE" id="PS00107">
    <property type="entry name" value="PROTEIN_KINASE_ATP"/>
    <property type="match status" value="1"/>
</dbReference>
<evidence type="ECO:0000259" key="8">
    <source>
        <dbReference type="PROSITE" id="PS50011"/>
    </source>
</evidence>
<gene>
    <name evidence="9" type="ORF">NLI96_g3389</name>
</gene>
<accession>A0AAD5V892</accession>
<dbReference type="SMART" id="SM00220">
    <property type="entry name" value="S_TKc"/>
    <property type="match status" value="1"/>
</dbReference>
<reference evidence="9" key="1">
    <citation type="submission" date="2022-07" db="EMBL/GenBank/DDBJ databases">
        <title>Genome Sequence of Physisporinus lineatus.</title>
        <authorList>
            <person name="Buettner E."/>
        </authorList>
    </citation>
    <scope>NUCLEOTIDE SEQUENCE</scope>
    <source>
        <strain evidence="9">VT162</strain>
    </source>
</reference>
<dbReference type="Proteomes" id="UP001212997">
    <property type="component" value="Unassembled WGS sequence"/>
</dbReference>
<dbReference type="PANTHER" id="PTHR24351">
    <property type="entry name" value="RIBOSOMAL PROTEIN S6 KINASE"/>
    <property type="match status" value="1"/>
</dbReference>
<keyword evidence="3 6" id="KW-0547">Nucleotide-binding</keyword>
<dbReference type="InterPro" id="IPR000719">
    <property type="entry name" value="Prot_kinase_dom"/>
</dbReference>
<keyword evidence="1" id="KW-0723">Serine/threonine-protein kinase</keyword>
<protein>
    <recommendedName>
        <fullName evidence="8">Protein kinase domain-containing protein</fullName>
    </recommendedName>
</protein>
<comment type="caution">
    <text evidence="9">The sequence shown here is derived from an EMBL/GenBank/DDBJ whole genome shotgun (WGS) entry which is preliminary data.</text>
</comment>
<dbReference type="AlphaFoldDB" id="A0AAD5V892"/>
<evidence type="ECO:0000256" key="6">
    <source>
        <dbReference type="PROSITE-ProRule" id="PRU10141"/>
    </source>
</evidence>
<feature type="binding site" evidence="6">
    <location>
        <position position="182"/>
    </location>
    <ligand>
        <name>ATP</name>
        <dbReference type="ChEBI" id="CHEBI:30616"/>
    </ligand>
</feature>
<evidence type="ECO:0000256" key="2">
    <source>
        <dbReference type="ARBA" id="ARBA00022679"/>
    </source>
</evidence>
<dbReference type="Gene3D" id="3.30.200.20">
    <property type="entry name" value="Phosphorylase Kinase, domain 1"/>
    <property type="match status" value="1"/>
</dbReference>
<dbReference type="GO" id="GO:0005524">
    <property type="term" value="F:ATP binding"/>
    <property type="evidence" value="ECO:0007669"/>
    <property type="project" value="UniProtKB-UniRule"/>
</dbReference>
<dbReference type="GO" id="GO:0004674">
    <property type="term" value="F:protein serine/threonine kinase activity"/>
    <property type="evidence" value="ECO:0007669"/>
    <property type="project" value="UniProtKB-KW"/>
</dbReference>